<dbReference type="PRINTS" id="PR01239">
    <property type="entry name" value="EP450IICYP52"/>
</dbReference>
<keyword evidence="5 9" id="KW-0560">Oxidoreductase</keyword>
<organism evidence="11 12">
    <name type="scientific">Hymenoscyphus fraxineus</name>
    <dbReference type="NCBI Taxonomy" id="746836"/>
    <lineage>
        <taxon>Eukaryota</taxon>
        <taxon>Fungi</taxon>
        <taxon>Dikarya</taxon>
        <taxon>Ascomycota</taxon>
        <taxon>Pezizomycotina</taxon>
        <taxon>Leotiomycetes</taxon>
        <taxon>Helotiales</taxon>
        <taxon>Helotiaceae</taxon>
        <taxon>Hymenoscyphus</taxon>
    </lineage>
</organism>
<dbReference type="Pfam" id="PF00067">
    <property type="entry name" value="p450"/>
    <property type="match status" value="1"/>
</dbReference>
<keyword evidence="10" id="KW-0812">Transmembrane</keyword>
<gene>
    <name evidence="11" type="ORF">HYFRA_00001646</name>
</gene>
<evidence type="ECO:0000313" key="12">
    <source>
        <dbReference type="Proteomes" id="UP000696280"/>
    </source>
</evidence>
<dbReference type="InterPro" id="IPR001128">
    <property type="entry name" value="Cyt_P450"/>
</dbReference>
<comment type="cofactor">
    <cofactor evidence="1 8">
        <name>heme</name>
        <dbReference type="ChEBI" id="CHEBI:30413"/>
    </cofactor>
</comment>
<dbReference type="PRINTS" id="PR00464">
    <property type="entry name" value="EP450II"/>
</dbReference>
<sequence>MGQISRFLVAGLVAWILYISITNILHRRSYNRKKHRHSCGEAIKYPHTDPFLGLDLLIKMTKEHTRGVYLEQIKREFATYGKTHEIKFLGARMIRTMDSKNIQTVLGLNAKDYGLEPLREGLAMPLFGRGINSTDGEYWQYSRSLIKPTFSRTEICNLKSLEFHFGRLLDLLPKDGATVDLQPLFSRLFLDTSTEFLFGKSADTLLPVPSEEGELFINSFDYVMEGLGNRVRLGRLKFLYRDPLWFKSIRNVHTFVEKHIDKAIGESEKSEMSNASEDATGPNHRYILLNEMVKQIKDKLELRSQIIAVFMPSRDTSGTLVSNIFHVLARNPAIWTKLREAVLSVGDQPLTFELLKSIKYLQWIINETHRMYPVSENNPRCVLADSVLPAGGGPDGKSPLLVRKGEYISFNIYCLHQDNDIWGPDAAEFRPERWDGLKPFWNFIPFGGGPRTCPAQTLVNTEAAYVTARMVQEFLLIESRDRNPWTEKWRLGPYTFDQSEDLALLD</sequence>
<accession>A0A9N9L3R7</accession>
<dbReference type="InterPro" id="IPR017972">
    <property type="entry name" value="Cyt_P450_CS"/>
</dbReference>
<keyword evidence="7 9" id="KW-0503">Monooxygenase</keyword>
<feature type="binding site" description="axial binding residue" evidence="8">
    <location>
        <position position="453"/>
    </location>
    <ligand>
        <name>heme</name>
        <dbReference type="ChEBI" id="CHEBI:30413"/>
    </ligand>
    <ligandPart>
        <name>Fe</name>
        <dbReference type="ChEBI" id="CHEBI:18248"/>
    </ligandPart>
</feature>
<dbReference type="CDD" id="cd11063">
    <property type="entry name" value="CYP52"/>
    <property type="match status" value="1"/>
</dbReference>
<comment type="caution">
    <text evidence="11">The sequence shown here is derived from an EMBL/GenBank/DDBJ whole genome shotgun (WGS) entry which is preliminary data.</text>
</comment>
<evidence type="ECO:0000256" key="1">
    <source>
        <dbReference type="ARBA" id="ARBA00001971"/>
    </source>
</evidence>
<name>A0A9N9L3R7_9HELO</name>
<keyword evidence="10" id="KW-1133">Transmembrane helix</keyword>
<dbReference type="InterPro" id="IPR002402">
    <property type="entry name" value="Cyt_P450_E_grp-II"/>
</dbReference>
<keyword evidence="10" id="KW-0472">Membrane</keyword>
<keyword evidence="4 8" id="KW-0479">Metal-binding</keyword>
<dbReference type="GO" id="GO:0016712">
    <property type="term" value="F:oxidoreductase activity, acting on paired donors, with incorporation or reduction of molecular oxygen, reduced flavin or flavoprotein as one donor, and incorporation of one atom of oxygen"/>
    <property type="evidence" value="ECO:0007669"/>
    <property type="project" value="InterPro"/>
</dbReference>
<dbReference type="GO" id="GO:0005506">
    <property type="term" value="F:iron ion binding"/>
    <property type="evidence" value="ECO:0007669"/>
    <property type="project" value="InterPro"/>
</dbReference>
<dbReference type="OrthoDB" id="1470350at2759"/>
<keyword evidence="3 8" id="KW-0349">Heme</keyword>
<dbReference type="PROSITE" id="PS00086">
    <property type="entry name" value="CYTOCHROME_P450"/>
    <property type="match status" value="1"/>
</dbReference>
<comment type="similarity">
    <text evidence="2 9">Belongs to the cytochrome P450 family.</text>
</comment>
<evidence type="ECO:0000256" key="10">
    <source>
        <dbReference type="SAM" id="Phobius"/>
    </source>
</evidence>
<evidence type="ECO:0000256" key="2">
    <source>
        <dbReference type="ARBA" id="ARBA00010617"/>
    </source>
</evidence>
<evidence type="ECO:0000256" key="4">
    <source>
        <dbReference type="ARBA" id="ARBA00022723"/>
    </source>
</evidence>
<dbReference type="Proteomes" id="UP000696280">
    <property type="component" value="Unassembled WGS sequence"/>
</dbReference>
<dbReference type="InterPro" id="IPR002974">
    <property type="entry name" value="Cyt_P450_E_CYP52_ascomycetes"/>
</dbReference>
<evidence type="ECO:0000256" key="5">
    <source>
        <dbReference type="ARBA" id="ARBA00023002"/>
    </source>
</evidence>
<keyword evidence="6 8" id="KW-0408">Iron</keyword>
<dbReference type="SUPFAM" id="SSF48264">
    <property type="entry name" value="Cytochrome P450"/>
    <property type="match status" value="1"/>
</dbReference>
<reference evidence="11" key="1">
    <citation type="submission" date="2021-07" db="EMBL/GenBank/DDBJ databases">
        <authorList>
            <person name="Durling M."/>
        </authorList>
    </citation>
    <scope>NUCLEOTIDE SEQUENCE</scope>
</reference>
<evidence type="ECO:0000313" key="11">
    <source>
        <dbReference type="EMBL" id="CAG8959740.1"/>
    </source>
</evidence>
<dbReference type="EMBL" id="CAJVRL010000092">
    <property type="protein sequence ID" value="CAG8959740.1"/>
    <property type="molecule type" value="Genomic_DNA"/>
</dbReference>
<protein>
    <recommendedName>
        <fullName evidence="13">Cytochrome P450 alkane hydroxylase</fullName>
    </recommendedName>
</protein>
<evidence type="ECO:0008006" key="13">
    <source>
        <dbReference type="Google" id="ProtNLM"/>
    </source>
</evidence>
<evidence type="ECO:0000256" key="7">
    <source>
        <dbReference type="ARBA" id="ARBA00023033"/>
    </source>
</evidence>
<feature type="transmembrane region" description="Helical" evidence="10">
    <location>
        <begin position="6"/>
        <end position="26"/>
    </location>
</feature>
<evidence type="ECO:0000256" key="6">
    <source>
        <dbReference type="ARBA" id="ARBA00023004"/>
    </source>
</evidence>
<dbReference type="InterPro" id="IPR047146">
    <property type="entry name" value="Cyt_P450_E_CYP52_fungi"/>
</dbReference>
<dbReference type="AlphaFoldDB" id="A0A9N9L3R7"/>
<dbReference type="Gene3D" id="1.10.630.10">
    <property type="entry name" value="Cytochrome P450"/>
    <property type="match status" value="1"/>
</dbReference>
<dbReference type="InterPro" id="IPR036396">
    <property type="entry name" value="Cyt_P450_sf"/>
</dbReference>
<evidence type="ECO:0000256" key="3">
    <source>
        <dbReference type="ARBA" id="ARBA00022617"/>
    </source>
</evidence>
<dbReference type="PANTHER" id="PTHR24287">
    <property type="entry name" value="P450, PUTATIVE (EUROFUNG)-RELATED"/>
    <property type="match status" value="1"/>
</dbReference>
<keyword evidence="12" id="KW-1185">Reference proteome</keyword>
<evidence type="ECO:0000256" key="9">
    <source>
        <dbReference type="RuleBase" id="RU000461"/>
    </source>
</evidence>
<dbReference type="GO" id="GO:0020037">
    <property type="term" value="F:heme binding"/>
    <property type="evidence" value="ECO:0007669"/>
    <property type="project" value="InterPro"/>
</dbReference>
<proteinExistence type="inferred from homology"/>
<dbReference type="PANTHER" id="PTHR24287:SF19">
    <property type="entry name" value="CYTOCHROME P450"/>
    <property type="match status" value="1"/>
</dbReference>
<evidence type="ECO:0000256" key="8">
    <source>
        <dbReference type="PIRSR" id="PIRSR602402-1"/>
    </source>
</evidence>